<dbReference type="Proteomes" id="UP000249769">
    <property type="component" value="Unassembled WGS sequence"/>
</dbReference>
<accession>A0A2W5EPB0</accession>
<gene>
    <name evidence="2" type="ORF">DI595_20870</name>
</gene>
<sequence>MYPSLTIDLNAIVGNYRLLAGKAAPACAVAAVIKADAYGL</sequence>
<dbReference type="EMBL" id="QFOL01000402">
    <property type="protein sequence ID" value="PZP43804.1"/>
    <property type="molecule type" value="Genomic_DNA"/>
</dbReference>
<dbReference type="InterPro" id="IPR029066">
    <property type="entry name" value="PLP-binding_barrel"/>
</dbReference>
<dbReference type="Pfam" id="PF01168">
    <property type="entry name" value="Ala_racemase_N"/>
    <property type="match status" value="1"/>
</dbReference>
<dbReference type="AlphaFoldDB" id="A0A2W5EPB0"/>
<dbReference type="Gene3D" id="3.20.20.10">
    <property type="entry name" value="Alanine racemase"/>
    <property type="match status" value="1"/>
</dbReference>
<feature type="non-terminal residue" evidence="2">
    <location>
        <position position="40"/>
    </location>
</feature>
<proteinExistence type="predicted"/>
<evidence type="ECO:0000313" key="2">
    <source>
        <dbReference type="EMBL" id="PZP43804.1"/>
    </source>
</evidence>
<feature type="domain" description="Alanine racemase N-terminal" evidence="1">
    <location>
        <begin position="7"/>
        <end position="40"/>
    </location>
</feature>
<name>A0A2W5EPB0_9HYPH</name>
<evidence type="ECO:0000313" key="3">
    <source>
        <dbReference type="Proteomes" id="UP000249769"/>
    </source>
</evidence>
<dbReference type="InterPro" id="IPR001608">
    <property type="entry name" value="Ala_racemase_N"/>
</dbReference>
<evidence type="ECO:0000259" key="1">
    <source>
        <dbReference type="Pfam" id="PF01168"/>
    </source>
</evidence>
<comment type="caution">
    <text evidence="2">The sequence shown here is derived from an EMBL/GenBank/DDBJ whole genome shotgun (WGS) entry which is preliminary data.</text>
</comment>
<organism evidence="2 3">
    <name type="scientific">Agrobacterium fabrum</name>
    <dbReference type="NCBI Taxonomy" id="1176649"/>
    <lineage>
        <taxon>Bacteria</taxon>
        <taxon>Pseudomonadati</taxon>
        <taxon>Pseudomonadota</taxon>
        <taxon>Alphaproteobacteria</taxon>
        <taxon>Hyphomicrobiales</taxon>
        <taxon>Rhizobiaceae</taxon>
        <taxon>Rhizobium/Agrobacterium group</taxon>
        <taxon>Agrobacterium</taxon>
        <taxon>Agrobacterium tumefaciens complex</taxon>
    </lineage>
</organism>
<reference evidence="2 3" key="1">
    <citation type="submission" date="2017-08" db="EMBL/GenBank/DDBJ databases">
        <title>Infants hospitalized years apart are colonized by the same room-sourced microbial strains.</title>
        <authorList>
            <person name="Brooks B."/>
            <person name="Olm M.R."/>
            <person name="Firek B.A."/>
            <person name="Baker R."/>
            <person name="Thomas B.C."/>
            <person name="Morowitz M.J."/>
            <person name="Banfield J.F."/>
        </authorList>
    </citation>
    <scope>NUCLEOTIDE SEQUENCE [LARGE SCALE GENOMIC DNA]</scope>
    <source>
        <strain evidence="2">S2_009_000_R2_73</strain>
    </source>
</reference>
<dbReference type="SUPFAM" id="SSF51419">
    <property type="entry name" value="PLP-binding barrel"/>
    <property type="match status" value="1"/>
</dbReference>
<protein>
    <recommendedName>
        <fullName evidence="1">Alanine racemase N-terminal domain-containing protein</fullName>
    </recommendedName>
</protein>